<feature type="transmembrane region" description="Helical" evidence="6">
    <location>
        <begin position="197"/>
        <end position="217"/>
    </location>
</feature>
<evidence type="ECO:0000259" key="7">
    <source>
        <dbReference type="PROSITE" id="PS50850"/>
    </source>
</evidence>
<feature type="domain" description="Major facilitator superfamily (MFS) profile" evidence="7">
    <location>
        <begin position="12"/>
        <end position="509"/>
    </location>
</feature>
<dbReference type="InterPro" id="IPR020846">
    <property type="entry name" value="MFS_dom"/>
</dbReference>
<dbReference type="InterPro" id="IPR011701">
    <property type="entry name" value="MFS"/>
</dbReference>
<dbReference type="Pfam" id="PF07690">
    <property type="entry name" value="MFS_1"/>
    <property type="match status" value="1"/>
</dbReference>
<dbReference type="Gene3D" id="1.20.1250.20">
    <property type="entry name" value="MFS general substrate transporter like domains"/>
    <property type="match status" value="2"/>
</dbReference>
<dbReference type="PROSITE" id="PS50850">
    <property type="entry name" value="MFS"/>
    <property type="match status" value="1"/>
</dbReference>
<keyword evidence="3 6" id="KW-0812">Transmembrane</keyword>
<accession>A0AB39HQT0</accession>
<keyword evidence="2" id="KW-0813">Transport</keyword>
<feature type="transmembrane region" description="Helical" evidence="6">
    <location>
        <begin position="47"/>
        <end position="66"/>
    </location>
</feature>
<dbReference type="SUPFAM" id="SSF103473">
    <property type="entry name" value="MFS general substrate transporter"/>
    <property type="match status" value="1"/>
</dbReference>
<gene>
    <name evidence="8" type="ORF">AB4Y30_17200</name>
</gene>
<feature type="transmembrane region" description="Helical" evidence="6">
    <location>
        <begin position="101"/>
        <end position="125"/>
    </location>
</feature>
<feature type="transmembrane region" description="Helical" evidence="6">
    <location>
        <begin position="486"/>
        <end position="505"/>
    </location>
</feature>
<dbReference type="PANTHER" id="PTHR23501">
    <property type="entry name" value="MAJOR FACILITATOR SUPERFAMILY"/>
    <property type="match status" value="1"/>
</dbReference>
<feature type="transmembrane region" description="Helical" evidence="6">
    <location>
        <begin position="364"/>
        <end position="388"/>
    </location>
</feature>
<keyword evidence="4 6" id="KW-1133">Transmembrane helix</keyword>
<protein>
    <submittedName>
        <fullName evidence="8">MFS transporter</fullName>
    </submittedName>
</protein>
<feature type="transmembrane region" description="Helical" evidence="6">
    <location>
        <begin position="78"/>
        <end position="95"/>
    </location>
</feature>
<dbReference type="PANTHER" id="PTHR23501:SF190">
    <property type="entry name" value="MAJOR FACILITATOR SUPERFAMILY MFS_1"/>
    <property type="match status" value="1"/>
</dbReference>
<sequence>MSKQKQASSAWPLTLFTIGVFMAGLDNGIISTALSTIGDYYQVSASWGAWSITLYTLGMAISVPIIGKLSDIFGRRKLFLVEIFLFGLGSLLVALSPNFTFLLIARFIQAIGGGGIFIIGSSYVLATLPKAKQGKALGLLGSMHGLSAVLGPNLGAVILHLTGSWQWMFFINIPIACFLLIFGWLKIGKTNTVKAKPLDIWGITLLTSGILALMYGMTNLDSTKFFQSLLTMNVFAYLFVGIVLLIGFILYERYLENKGGDPIVAFTLISNRLFQVTLLLGMLSGGFLAGIIFIPSYVQQVLHVPVESAGFWVTPLALASGIGSGLGGFFTDRIGSMRTIITAGFVGIIGFSLFSVFVSDFPTFLLASILSGIGLGMMLGAPLNVLAGKSARKEAKGSALGTLSLSRQIGMTLFPTIFAGFIAGAFAQVEPMVKHEFMEQDITIEAVDAENYLTLTEQVDQIVSEDLRVQVMGYVTAVLQNGYNRMFVTSSILAFIVAISGFYLLRKKTDKM</sequence>
<dbReference type="CDD" id="cd17321">
    <property type="entry name" value="MFS_MMR_MDR_like"/>
    <property type="match status" value="1"/>
</dbReference>
<keyword evidence="5 6" id="KW-0472">Membrane</keyword>
<dbReference type="EMBL" id="CP162599">
    <property type="protein sequence ID" value="XDK32723.1"/>
    <property type="molecule type" value="Genomic_DNA"/>
</dbReference>
<evidence type="ECO:0000256" key="2">
    <source>
        <dbReference type="ARBA" id="ARBA00022448"/>
    </source>
</evidence>
<evidence type="ECO:0000256" key="4">
    <source>
        <dbReference type="ARBA" id="ARBA00022989"/>
    </source>
</evidence>
<evidence type="ECO:0000313" key="8">
    <source>
        <dbReference type="EMBL" id="XDK32723.1"/>
    </source>
</evidence>
<evidence type="ECO:0000256" key="5">
    <source>
        <dbReference type="ARBA" id="ARBA00023136"/>
    </source>
</evidence>
<evidence type="ECO:0000256" key="1">
    <source>
        <dbReference type="ARBA" id="ARBA00004651"/>
    </source>
</evidence>
<feature type="transmembrane region" description="Helical" evidence="6">
    <location>
        <begin position="165"/>
        <end position="185"/>
    </location>
</feature>
<evidence type="ECO:0000256" key="3">
    <source>
        <dbReference type="ARBA" id="ARBA00022692"/>
    </source>
</evidence>
<feature type="transmembrane region" description="Helical" evidence="6">
    <location>
        <begin position="229"/>
        <end position="251"/>
    </location>
</feature>
<feature type="transmembrane region" description="Helical" evidence="6">
    <location>
        <begin position="337"/>
        <end position="358"/>
    </location>
</feature>
<dbReference type="GO" id="GO:0005886">
    <property type="term" value="C:plasma membrane"/>
    <property type="evidence" value="ECO:0007669"/>
    <property type="project" value="UniProtKB-SubCell"/>
</dbReference>
<feature type="transmembrane region" description="Helical" evidence="6">
    <location>
        <begin position="272"/>
        <end position="297"/>
    </location>
</feature>
<name>A0AB39HQT0_9BACI</name>
<dbReference type="InterPro" id="IPR036259">
    <property type="entry name" value="MFS_trans_sf"/>
</dbReference>
<feature type="transmembrane region" description="Helical" evidence="6">
    <location>
        <begin position="309"/>
        <end position="330"/>
    </location>
</feature>
<comment type="subcellular location">
    <subcellularLocation>
        <location evidence="1">Cell membrane</location>
        <topology evidence="1">Multi-pass membrane protein</topology>
    </subcellularLocation>
</comment>
<feature type="transmembrane region" description="Helical" evidence="6">
    <location>
        <begin position="12"/>
        <end position="35"/>
    </location>
</feature>
<dbReference type="PRINTS" id="PR01036">
    <property type="entry name" value="TCRTETB"/>
</dbReference>
<feature type="transmembrane region" description="Helical" evidence="6">
    <location>
        <begin position="137"/>
        <end position="159"/>
    </location>
</feature>
<feature type="transmembrane region" description="Helical" evidence="6">
    <location>
        <begin position="409"/>
        <end position="429"/>
    </location>
</feature>
<reference evidence="8" key="1">
    <citation type="submission" date="2024-07" db="EMBL/GenBank/DDBJ databases">
        <title>Halotolerant mesophilic bacterium Ornithinibacillus sp. 4-3, sp. nov., isolated from soil.</title>
        <authorList>
            <person name="Sidarenka A.V."/>
            <person name="Guliayeva D.E."/>
            <person name="Leanovich S.I."/>
            <person name="Hileuskaya K.S."/>
            <person name="Akhremchuk A.E."/>
            <person name="Sikolenko M.A."/>
            <person name="Valentovich L.N."/>
        </authorList>
    </citation>
    <scope>NUCLEOTIDE SEQUENCE</scope>
    <source>
        <strain evidence="8">4-3</strain>
    </source>
</reference>
<organism evidence="8">
    <name type="scientific">Ornithinibacillus sp. 4-3</name>
    <dbReference type="NCBI Taxonomy" id="3231488"/>
    <lineage>
        <taxon>Bacteria</taxon>
        <taxon>Bacillati</taxon>
        <taxon>Bacillota</taxon>
        <taxon>Bacilli</taxon>
        <taxon>Bacillales</taxon>
        <taxon>Bacillaceae</taxon>
        <taxon>Ornithinibacillus</taxon>
    </lineage>
</organism>
<dbReference type="AlphaFoldDB" id="A0AB39HQT0"/>
<dbReference type="RefSeq" id="WP_368653411.1">
    <property type="nucleotide sequence ID" value="NZ_CP162599.1"/>
</dbReference>
<dbReference type="GO" id="GO:0022857">
    <property type="term" value="F:transmembrane transporter activity"/>
    <property type="evidence" value="ECO:0007669"/>
    <property type="project" value="InterPro"/>
</dbReference>
<proteinExistence type="predicted"/>
<evidence type="ECO:0000256" key="6">
    <source>
        <dbReference type="SAM" id="Phobius"/>
    </source>
</evidence>